<dbReference type="CDD" id="cd07984">
    <property type="entry name" value="LPLAT_LABLAT-like"/>
    <property type="match status" value="1"/>
</dbReference>
<keyword evidence="6 7" id="KW-0012">Acyltransferase</keyword>
<comment type="caution">
    <text evidence="7">The sequence shown here is derived from an EMBL/GenBank/DDBJ whole genome shotgun (WGS) entry which is preliminary data.</text>
</comment>
<sequence>MRRPEIDLARLFAFAWRVVGKIPDPVVRGLFRLVGDVLWLLRGAGVRQLEANLRRVRPQARPEEVRRLSLLGMRSYMRYYGESFALVGAAPDQIDARVRLVNEDGVRATIADGRMVVMALGHLGNWDLAGAWATRNLGRTVTVAERLKPEALFQEFLAFRESLGLEIIALDGAGGGGVFRELVRAVKQPTGGLVPLLADRDLTARGVEVDLFGERARVAAGPAALAVATGAPLCATTITYERLHGERRRAAGTAWGIVIEFGRVLTVPDDVPRAQRVAVLTQAWVDDLGAGIARAPQDWHMLQKVFVADLDPERYARTRAAAGEDA</sequence>
<dbReference type="PANTHER" id="PTHR30606:SF10">
    <property type="entry name" value="PHOSPHATIDYLINOSITOL MANNOSIDE ACYLTRANSFERASE"/>
    <property type="match status" value="1"/>
</dbReference>
<keyword evidence="8" id="KW-1185">Reference proteome</keyword>
<keyword evidence="3" id="KW-0997">Cell inner membrane</keyword>
<accession>A0A3M2JRZ5</accession>
<keyword evidence="5" id="KW-0472">Membrane</keyword>
<dbReference type="GO" id="GO:0016746">
    <property type="term" value="F:acyltransferase activity"/>
    <property type="evidence" value="ECO:0007669"/>
    <property type="project" value="UniProtKB-KW"/>
</dbReference>
<evidence type="ECO:0000256" key="3">
    <source>
        <dbReference type="ARBA" id="ARBA00022519"/>
    </source>
</evidence>
<dbReference type="Proteomes" id="UP000269289">
    <property type="component" value="Unassembled WGS sequence"/>
</dbReference>
<dbReference type="AlphaFoldDB" id="A0A3M2JRZ5"/>
<dbReference type="InterPro" id="IPR004960">
    <property type="entry name" value="LipA_acyltrans"/>
</dbReference>
<dbReference type="GO" id="GO:0009247">
    <property type="term" value="P:glycolipid biosynthetic process"/>
    <property type="evidence" value="ECO:0007669"/>
    <property type="project" value="UniProtKB-ARBA"/>
</dbReference>
<reference evidence="7 8" key="1">
    <citation type="submission" date="2018-10" db="EMBL/GenBank/DDBJ databases">
        <title>Isolation, diversity and antifungal activity of actinobacteria from wheat.</title>
        <authorList>
            <person name="Han C."/>
        </authorList>
    </citation>
    <scope>NUCLEOTIDE SEQUENCE [LARGE SCALE GENOMIC DNA]</scope>
    <source>
        <strain evidence="7 8">NEAU-YY56</strain>
    </source>
</reference>
<dbReference type="OrthoDB" id="9803456at2"/>
<protein>
    <submittedName>
        <fullName evidence="7">Phosphatidylinositol mannoside acyltransferase</fullName>
    </submittedName>
</protein>
<gene>
    <name evidence="7" type="ORF">EBM89_04135</name>
</gene>
<dbReference type="RefSeq" id="WP_122148189.1">
    <property type="nucleotide sequence ID" value="NZ_RFFI01000014.1"/>
</dbReference>
<keyword evidence="4 7" id="KW-0808">Transferase</keyword>
<comment type="subcellular location">
    <subcellularLocation>
        <location evidence="1">Cell inner membrane</location>
    </subcellularLocation>
</comment>
<evidence type="ECO:0000256" key="5">
    <source>
        <dbReference type="ARBA" id="ARBA00023136"/>
    </source>
</evidence>
<dbReference type="PANTHER" id="PTHR30606">
    <property type="entry name" value="LIPID A BIOSYNTHESIS LAUROYL ACYLTRANSFERASE"/>
    <property type="match status" value="1"/>
</dbReference>
<dbReference type="NCBIfam" id="NF005919">
    <property type="entry name" value="PRK07920.1"/>
    <property type="match status" value="1"/>
</dbReference>
<evidence type="ECO:0000313" key="7">
    <source>
        <dbReference type="EMBL" id="RMI13505.1"/>
    </source>
</evidence>
<evidence type="ECO:0000256" key="6">
    <source>
        <dbReference type="ARBA" id="ARBA00023315"/>
    </source>
</evidence>
<dbReference type="GO" id="GO:0005886">
    <property type="term" value="C:plasma membrane"/>
    <property type="evidence" value="ECO:0007669"/>
    <property type="project" value="UniProtKB-SubCell"/>
</dbReference>
<evidence type="ECO:0000256" key="2">
    <source>
        <dbReference type="ARBA" id="ARBA00022475"/>
    </source>
</evidence>
<evidence type="ECO:0000256" key="1">
    <source>
        <dbReference type="ARBA" id="ARBA00004533"/>
    </source>
</evidence>
<evidence type="ECO:0000313" key="8">
    <source>
        <dbReference type="Proteomes" id="UP000269289"/>
    </source>
</evidence>
<dbReference type="Pfam" id="PF03279">
    <property type="entry name" value="Lip_A_acyltrans"/>
    <property type="match status" value="1"/>
</dbReference>
<proteinExistence type="predicted"/>
<organism evidence="7 8">
    <name type="scientific">Cellulomonas triticagri</name>
    <dbReference type="NCBI Taxonomy" id="2483352"/>
    <lineage>
        <taxon>Bacteria</taxon>
        <taxon>Bacillati</taxon>
        <taxon>Actinomycetota</taxon>
        <taxon>Actinomycetes</taxon>
        <taxon>Micrococcales</taxon>
        <taxon>Cellulomonadaceae</taxon>
        <taxon>Cellulomonas</taxon>
    </lineage>
</organism>
<name>A0A3M2JRZ5_9CELL</name>
<evidence type="ECO:0000256" key="4">
    <source>
        <dbReference type="ARBA" id="ARBA00022679"/>
    </source>
</evidence>
<keyword evidence="2" id="KW-1003">Cell membrane</keyword>
<dbReference type="EMBL" id="RFFI01000014">
    <property type="protein sequence ID" value="RMI13505.1"/>
    <property type="molecule type" value="Genomic_DNA"/>
</dbReference>